<reference evidence="4" key="1">
    <citation type="submission" date="2018-03" db="EMBL/GenBank/DDBJ databases">
        <title>New taxa in the Lactobacillus gasseri group.</title>
        <authorList>
            <person name="Tanizawa Y."/>
            <person name="Tohno M."/>
            <person name="Endo A."/>
            <person name="Arita M."/>
        </authorList>
    </citation>
    <scope>NUCLEOTIDE SEQUENCE [LARGE SCALE GENOMIC DNA]</scope>
    <source>
        <strain evidence="4">DSM 24759</strain>
    </source>
</reference>
<protein>
    <recommendedName>
        <fullName evidence="5">Competence protein ComGF</fullName>
    </recommendedName>
</protein>
<evidence type="ECO:0008006" key="5">
    <source>
        <dbReference type="Google" id="ProtNLM"/>
    </source>
</evidence>
<keyword evidence="4" id="KW-1185">Reference proteome</keyword>
<accession>A0A2Z6T8C0</accession>
<dbReference type="EMBL" id="BFBY01000003">
    <property type="protein sequence ID" value="GBG04588.1"/>
    <property type="molecule type" value="Genomic_DNA"/>
</dbReference>
<feature type="compositionally biased region" description="Basic and acidic residues" evidence="1">
    <location>
        <begin position="164"/>
        <end position="173"/>
    </location>
</feature>
<keyword evidence="2" id="KW-0472">Membrane</keyword>
<proteinExistence type="predicted"/>
<keyword evidence="2" id="KW-0812">Transmembrane</keyword>
<keyword evidence="2" id="KW-1133">Transmembrane helix</keyword>
<dbReference type="AlphaFoldDB" id="A0A2Z6T8C0"/>
<evidence type="ECO:0000256" key="1">
    <source>
        <dbReference type="SAM" id="MobiDB-lite"/>
    </source>
</evidence>
<dbReference type="Proteomes" id="UP000257317">
    <property type="component" value="Unassembled WGS sequence"/>
</dbReference>
<feature type="region of interest" description="Disordered" evidence="1">
    <location>
        <begin position="164"/>
        <end position="186"/>
    </location>
</feature>
<evidence type="ECO:0000256" key="2">
    <source>
        <dbReference type="SAM" id="Phobius"/>
    </source>
</evidence>
<organism evidence="3 4">
    <name type="scientific">Lactobacillus rodentium</name>
    <dbReference type="NCBI Taxonomy" id="947835"/>
    <lineage>
        <taxon>Bacteria</taxon>
        <taxon>Bacillati</taxon>
        <taxon>Bacillota</taxon>
        <taxon>Bacilli</taxon>
        <taxon>Lactobacillales</taxon>
        <taxon>Lactobacillaceae</taxon>
        <taxon>Lactobacillus</taxon>
    </lineage>
</organism>
<comment type="caution">
    <text evidence="3">The sequence shown here is derived from an EMBL/GenBank/DDBJ whole genome shotgun (WGS) entry which is preliminary data.</text>
</comment>
<name>A0A2Z6T8C0_9LACO</name>
<gene>
    <name evidence="3" type="ORF">LrDSM24759_05020</name>
</gene>
<evidence type="ECO:0000313" key="3">
    <source>
        <dbReference type="EMBL" id="GBG04588.1"/>
    </source>
</evidence>
<sequence length="186" mass="21513">MINVIKMKTIFKVRAFSIAEAILALFITALCVEMLIGILGIVKKADKQVAPINEVAFSYIQLKEFLHDEGHVEIDAIHSNSHQIILKKQIGEKDKHPIFRNYCIEEYRNMIRLTGADGGHMPLIMNLRKSSFKYDKEYFEIYLQESDRRNSVLRFKTDKPIELKDKTKNDKDTLQPNKKGNAKTKS</sequence>
<feature type="transmembrane region" description="Helical" evidence="2">
    <location>
        <begin position="21"/>
        <end position="42"/>
    </location>
</feature>
<evidence type="ECO:0000313" key="4">
    <source>
        <dbReference type="Proteomes" id="UP000257317"/>
    </source>
</evidence>